<accession>A0A9W7M1Z3</accession>
<reference evidence="1" key="1">
    <citation type="submission" date="2023-05" db="EMBL/GenBank/DDBJ databases">
        <title>Genome and transcriptome analyses reveal genes involved in the formation of fine ridges on petal epidermal cells in Hibiscus trionum.</title>
        <authorList>
            <person name="Koshimizu S."/>
            <person name="Masuda S."/>
            <person name="Ishii T."/>
            <person name="Shirasu K."/>
            <person name="Hoshino A."/>
            <person name="Arita M."/>
        </authorList>
    </citation>
    <scope>NUCLEOTIDE SEQUENCE</scope>
    <source>
        <strain evidence="1">Hamamatsu line</strain>
    </source>
</reference>
<dbReference type="InterPro" id="IPR052343">
    <property type="entry name" value="Retrotransposon-Effector_Assoc"/>
</dbReference>
<dbReference type="PANTHER" id="PTHR46890">
    <property type="entry name" value="NON-LTR RETROLELEMENT REVERSE TRANSCRIPTASE-LIKE PROTEIN-RELATED"/>
    <property type="match status" value="1"/>
</dbReference>
<evidence type="ECO:0008006" key="3">
    <source>
        <dbReference type="Google" id="ProtNLM"/>
    </source>
</evidence>
<name>A0A9W7M1Z3_HIBTR</name>
<dbReference type="Proteomes" id="UP001165190">
    <property type="component" value="Unassembled WGS sequence"/>
</dbReference>
<dbReference type="InterPro" id="IPR043502">
    <property type="entry name" value="DNA/RNA_pol_sf"/>
</dbReference>
<evidence type="ECO:0000313" key="2">
    <source>
        <dbReference type="Proteomes" id="UP001165190"/>
    </source>
</evidence>
<comment type="caution">
    <text evidence="1">The sequence shown here is derived from an EMBL/GenBank/DDBJ whole genome shotgun (WGS) entry which is preliminary data.</text>
</comment>
<sequence length="223" mass="25182">MASSRRNCNSISSIRVGNDVLTDPKKISLAFKNHFKSSYNEVNIIPIKALDVKFKKLCAKSTSMIEAPFTEDEVWSAIGSLDGSRAPGPDGFNLKFYKKFWVHMKKEVMNFFKAFYKLKLIDKSINHTFITLIPKKSASVGIEDFKPISLVGSMYKILARVLSKRLASCISEVVEDCQFAFIHGKQIADCAFIANELINDLTWNKRESVIFKADFSPTYDAVD</sequence>
<proteinExistence type="predicted"/>
<dbReference type="AlphaFoldDB" id="A0A9W7M1Z3"/>
<dbReference type="SUPFAM" id="SSF56672">
    <property type="entry name" value="DNA/RNA polymerases"/>
    <property type="match status" value="1"/>
</dbReference>
<organism evidence="1 2">
    <name type="scientific">Hibiscus trionum</name>
    <name type="common">Flower of an hour</name>
    <dbReference type="NCBI Taxonomy" id="183268"/>
    <lineage>
        <taxon>Eukaryota</taxon>
        <taxon>Viridiplantae</taxon>
        <taxon>Streptophyta</taxon>
        <taxon>Embryophyta</taxon>
        <taxon>Tracheophyta</taxon>
        <taxon>Spermatophyta</taxon>
        <taxon>Magnoliopsida</taxon>
        <taxon>eudicotyledons</taxon>
        <taxon>Gunneridae</taxon>
        <taxon>Pentapetalae</taxon>
        <taxon>rosids</taxon>
        <taxon>malvids</taxon>
        <taxon>Malvales</taxon>
        <taxon>Malvaceae</taxon>
        <taxon>Malvoideae</taxon>
        <taxon>Hibiscus</taxon>
    </lineage>
</organism>
<dbReference type="PANTHER" id="PTHR46890:SF49">
    <property type="entry name" value="RNA-DIRECTED DNA POLYMERASE"/>
    <property type="match status" value="1"/>
</dbReference>
<dbReference type="EMBL" id="BSYR01000021">
    <property type="protein sequence ID" value="GMI86552.1"/>
    <property type="molecule type" value="Genomic_DNA"/>
</dbReference>
<dbReference type="OrthoDB" id="1001975at2759"/>
<gene>
    <name evidence="1" type="ORF">HRI_002324500</name>
</gene>
<keyword evidence="2" id="KW-1185">Reference proteome</keyword>
<evidence type="ECO:0000313" key="1">
    <source>
        <dbReference type="EMBL" id="GMI86552.1"/>
    </source>
</evidence>
<protein>
    <recommendedName>
        <fullName evidence="3">Reverse transcriptase domain-containing protein</fullName>
    </recommendedName>
</protein>